<accession>A0A0R2HXE0</accession>
<gene>
    <name evidence="2" type="ORF">IV74_GL000327</name>
</gene>
<protein>
    <recommendedName>
        <fullName evidence="1">Integron-associated effector binding protein domain-containing protein</fullName>
    </recommendedName>
</protein>
<dbReference type="InterPro" id="IPR011256">
    <property type="entry name" value="Reg_factor_effector_dom_sf"/>
</dbReference>
<organism evidence="2 3">
    <name type="scientific">Carnobacterium divergens DSM 20623</name>
    <dbReference type="NCBI Taxonomy" id="1449336"/>
    <lineage>
        <taxon>Bacteria</taxon>
        <taxon>Bacillati</taxon>
        <taxon>Bacillota</taxon>
        <taxon>Bacilli</taxon>
        <taxon>Lactobacillales</taxon>
        <taxon>Carnobacteriaceae</taxon>
        <taxon>Carnobacterium</taxon>
    </lineage>
</organism>
<evidence type="ECO:0000259" key="1">
    <source>
        <dbReference type="Pfam" id="PF14526"/>
    </source>
</evidence>
<name>A0A0R2HXE0_CARDV</name>
<dbReference type="InterPro" id="IPR029441">
    <property type="entry name" value="Cass2"/>
</dbReference>
<dbReference type="PATRIC" id="fig|1449336.4.peg.334"/>
<dbReference type="AlphaFoldDB" id="A0A0R2HXE0"/>
<dbReference type="RefSeq" id="WP_051915661.1">
    <property type="nucleotide sequence ID" value="NZ_JQBS01000007.1"/>
</dbReference>
<dbReference type="Gene3D" id="3.20.80.10">
    <property type="entry name" value="Regulatory factor, effector binding domain"/>
    <property type="match status" value="1"/>
</dbReference>
<dbReference type="Proteomes" id="UP000051658">
    <property type="component" value="Unassembled WGS sequence"/>
</dbReference>
<comment type="caution">
    <text evidence="2">The sequence shown here is derived from an EMBL/GenBank/DDBJ whole genome shotgun (WGS) entry which is preliminary data.</text>
</comment>
<sequence>MPFTIIESPDQLIIGFSTPIVVPSNPSEFPAMSDKKLQQLEVLKKDKAQLMEYALDTHFYAVNNASSGDPNYLVGVKASSKGPNQESFTVPTGSYAIFKTTVKNRIEADQFIGASYGEVYQSAEFQINGNFNVEVVDDFIQDSAVEFSVWIPVADKVQF</sequence>
<feature type="domain" description="Integron-associated effector binding protein" evidence="1">
    <location>
        <begin position="5"/>
        <end position="153"/>
    </location>
</feature>
<proteinExistence type="predicted"/>
<dbReference type="GeneID" id="89588321"/>
<dbReference type="Pfam" id="PF14526">
    <property type="entry name" value="Cass2"/>
    <property type="match status" value="1"/>
</dbReference>
<evidence type="ECO:0000313" key="2">
    <source>
        <dbReference type="EMBL" id="KRN57345.1"/>
    </source>
</evidence>
<evidence type="ECO:0000313" key="3">
    <source>
        <dbReference type="Proteomes" id="UP000051658"/>
    </source>
</evidence>
<keyword evidence="3" id="KW-1185">Reference proteome</keyword>
<dbReference type="EMBL" id="JQBS01000007">
    <property type="protein sequence ID" value="KRN57345.1"/>
    <property type="molecule type" value="Genomic_DNA"/>
</dbReference>
<reference evidence="2 3" key="1">
    <citation type="journal article" date="2015" name="Genome Announc.">
        <title>Expanding the biotechnology potential of lactobacilli through comparative genomics of 213 strains and associated genera.</title>
        <authorList>
            <person name="Sun Z."/>
            <person name="Harris H.M."/>
            <person name="McCann A."/>
            <person name="Guo C."/>
            <person name="Argimon S."/>
            <person name="Zhang W."/>
            <person name="Yang X."/>
            <person name="Jeffery I.B."/>
            <person name="Cooney J.C."/>
            <person name="Kagawa T.F."/>
            <person name="Liu W."/>
            <person name="Song Y."/>
            <person name="Salvetti E."/>
            <person name="Wrobel A."/>
            <person name="Rasinkangas P."/>
            <person name="Parkhill J."/>
            <person name="Rea M.C."/>
            <person name="O'Sullivan O."/>
            <person name="Ritari J."/>
            <person name="Douillard F.P."/>
            <person name="Paul Ross R."/>
            <person name="Yang R."/>
            <person name="Briner A.E."/>
            <person name="Felis G.E."/>
            <person name="de Vos W.M."/>
            <person name="Barrangou R."/>
            <person name="Klaenhammer T.R."/>
            <person name="Caufield P.W."/>
            <person name="Cui Y."/>
            <person name="Zhang H."/>
            <person name="O'Toole P.W."/>
        </authorList>
    </citation>
    <scope>NUCLEOTIDE SEQUENCE [LARGE SCALE GENOMIC DNA]</scope>
    <source>
        <strain evidence="2 3">DSM 20623</strain>
    </source>
</reference>